<dbReference type="EMBL" id="AZER01000008">
    <property type="protein sequence ID" value="KRL28377.1"/>
    <property type="molecule type" value="Genomic_DNA"/>
</dbReference>
<reference evidence="1 2" key="1">
    <citation type="journal article" date="2015" name="Genome Announc.">
        <title>Expanding the biotechnology potential of lactobacilli through comparative genomics of 213 strains and associated genera.</title>
        <authorList>
            <person name="Sun Z."/>
            <person name="Harris H.M."/>
            <person name="McCann A."/>
            <person name="Guo C."/>
            <person name="Argimon S."/>
            <person name="Zhang W."/>
            <person name="Yang X."/>
            <person name="Jeffery I.B."/>
            <person name="Cooney J.C."/>
            <person name="Kagawa T.F."/>
            <person name="Liu W."/>
            <person name="Song Y."/>
            <person name="Salvetti E."/>
            <person name="Wrobel A."/>
            <person name="Rasinkangas P."/>
            <person name="Parkhill J."/>
            <person name="Rea M.C."/>
            <person name="O'Sullivan O."/>
            <person name="Ritari J."/>
            <person name="Douillard F.P."/>
            <person name="Paul Ross R."/>
            <person name="Yang R."/>
            <person name="Briner A.E."/>
            <person name="Felis G.E."/>
            <person name="de Vos W.M."/>
            <person name="Barrangou R."/>
            <person name="Klaenhammer T.R."/>
            <person name="Caufield P.W."/>
            <person name="Cui Y."/>
            <person name="Zhang H."/>
            <person name="O'Toole P.W."/>
        </authorList>
    </citation>
    <scope>NUCLEOTIDE SEQUENCE [LARGE SCALE GENOMIC DNA]</scope>
    <source>
        <strain evidence="1 2">DSM 13145</strain>
    </source>
</reference>
<organism evidence="1 2">
    <name type="scientific">Limosilactobacillus frumenti DSM 13145</name>
    <dbReference type="NCBI Taxonomy" id="1423746"/>
    <lineage>
        <taxon>Bacteria</taxon>
        <taxon>Bacillati</taxon>
        <taxon>Bacillota</taxon>
        <taxon>Bacilli</taxon>
        <taxon>Lactobacillales</taxon>
        <taxon>Lactobacillaceae</taxon>
        <taxon>Limosilactobacillus</taxon>
    </lineage>
</organism>
<dbReference type="NCBIfam" id="NF005972">
    <property type="entry name" value="PRK08058.1"/>
    <property type="match status" value="1"/>
</dbReference>
<evidence type="ECO:0000313" key="1">
    <source>
        <dbReference type="EMBL" id="KRL28377.1"/>
    </source>
</evidence>
<dbReference type="PANTHER" id="PTHR11669:SF8">
    <property type="entry name" value="DNA POLYMERASE III SUBUNIT DELTA"/>
    <property type="match status" value="1"/>
</dbReference>
<keyword evidence="1" id="KW-0548">Nucleotidyltransferase</keyword>
<dbReference type="NCBIfam" id="TIGR00678">
    <property type="entry name" value="holB"/>
    <property type="match status" value="1"/>
</dbReference>
<proteinExistence type="predicted"/>
<keyword evidence="1" id="KW-0239">DNA-directed DNA polymerase</keyword>
<dbReference type="GO" id="GO:0006261">
    <property type="term" value="P:DNA-templated DNA replication"/>
    <property type="evidence" value="ECO:0007669"/>
    <property type="project" value="TreeGrafter"/>
</dbReference>
<dbReference type="InterPro" id="IPR027417">
    <property type="entry name" value="P-loop_NTPase"/>
</dbReference>
<accession>A0A0R1P862</accession>
<keyword evidence="2" id="KW-1185">Reference proteome</keyword>
<dbReference type="RefSeq" id="WP_057748469.1">
    <property type="nucleotide sequence ID" value="NZ_AZER01000008.1"/>
</dbReference>
<gene>
    <name evidence="1" type="ORF">FD27_GL000078</name>
</gene>
<dbReference type="Pfam" id="PF13177">
    <property type="entry name" value="DNA_pol3_delta2"/>
    <property type="match status" value="1"/>
</dbReference>
<dbReference type="PANTHER" id="PTHR11669">
    <property type="entry name" value="REPLICATION FACTOR C / DNA POLYMERASE III GAMMA-TAU SUBUNIT"/>
    <property type="match status" value="1"/>
</dbReference>
<dbReference type="InterPro" id="IPR050238">
    <property type="entry name" value="DNA_Rep/Repair_Clamp_Loader"/>
</dbReference>
<comment type="caution">
    <text evidence="1">The sequence shown here is derived from an EMBL/GenBank/DDBJ whole genome shotgun (WGS) entry which is preliminary data.</text>
</comment>
<dbReference type="PATRIC" id="fig|1423746.3.peg.80"/>
<protein>
    <submittedName>
        <fullName evidence="1">DNA-directed DNA polymerase</fullName>
    </submittedName>
</protein>
<dbReference type="SUPFAM" id="SSF52540">
    <property type="entry name" value="P-loop containing nucleoside triphosphate hydrolases"/>
    <property type="match status" value="1"/>
</dbReference>
<dbReference type="STRING" id="1423746.FD27_GL000078"/>
<dbReference type="GO" id="GO:0008408">
    <property type="term" value="F:3'-5' exonuclease activity"/>
    <property type="evidence" value="ECO:0007669"/>
    <property type="project" value="InterPro"/>
</dbReference>
<evidence type="ECO:0000313" key="2">
    <source>
        <dbReference type="Proteomes" id="UP000051445"/>
    </source>
</evidence>
<sequence length="335" mass="37691">MEAAGRAQKLQPAIVDRFRLVMANHELAHAYLFVGPAGSGKTAIARWLALRLFCLHPDQNGEPDYTCPECQRIISGNHPDVVIAQPEGRQIKVDEVRRLKAEFTKSAMEGNQKLFVIHDAEKMTTSAANSLLKFIEEPGPGIYILMLTTNQGAVLPTIRSRTQVVELQPLSRTALADTLAELEIPAVERAVGMGLTDSILDIQQWQENDWLKQAIEAVSLWYRHASQGNMLAFVDVATELMKLAKDRGQQQRLLDMLALIWRDTLLMANGVADERDQHFINVQDQLQKVSDQYPVATLLRVSELTLESRRLFDQNIAFQNIAEQLTIRICQALTR</sequence>
<dbReference type="InterPro" id="IPR004622">
    <property type="entry name" value="DNA_pol_HolB"/>
</dbReference>
<keyword evidence="1" id="KW-0808">Transferase</keyword>
<dbReference type="AlphaFoldDB" id="A0A0R1P862"/>
<dbReference type="OrthoDB" id="9810148at2"/>
<dbReference type="Proteomes" id="UP000051445">
    <property type="component" value="Unassembled WGS sequence"/>
</dbReference>
<name>A0A0R1P862_9LACO</name>
<dbReference type="GO" id="GO:0003887">
    <property type="term" value="F:DNA-directed DNA polymerase activity"/>
    <property type="evidence" value="ECO:0007669"/>
    <property type="project" value="UniProtKB-KW"/>
</dbReference>
<dbReference type="Gene3D" id="3.40.50.300">
    <property type="entry name" value="P-loop containing nucleotide triphosphate hydrolases"/>
    <property type="match status" value="1"/>
</dbReference>